<evidence type="ECO:0000313" key="2">
    <source>
        <dbReference type="EMBL" id="GGC29434.1"/>
    </source>
</evidence>
<evidence type="ECO:0000256" key="1">
    <source>
        <dbReference type="SAM" id="MobiDB-lite"/>
    </source>
</evidence>
<accession>A0ABQ1LT82</accession>
<feature type="compositionally biased region" description="Basic and acidic residues" evidence="1">
    <location>
        <begin position="76"/>
        <end position="93"/>
    </location>
</feature>
<dbReference type="EMBL" id="BMCH01000003">
    <property type="protein sequence ID" value="GGC29434.1"/>
    <property type="molecule type" value="Genomic_DNA"/>
</dbReference>
<gene>
    <name evidence="2" type="ORF">GCM10007207_13690</name>
</gene>
<keyword evidence="3" id="KW-1185">Reference proteome</keyword>
<evidence type="ECO:0000313" key="3">
    <source>
        <dbReference type="Proteomes" id="UP000637769"/>
    </source>
</evidence>
<proteinExistence type="predicted"/>
<comment type="caution">
    <text evidence="2">The sequence shown here is derived from an EMBL/GenBank/DDBJ whole genome shotgun (WGS) entry which is preliminary data.</text>
</comment>
<protein>
    <submittedName>
        <fullName evidence="2">Uncharacterized protein</fullName>
    </submittedName>
</protein>
<name>A0ABQ1LT82_9PROT</name>
<dbReference type="Proteomes" id="UP000637769">
    <property type="component" value="Unassembled WGS sequence"/>
</dbReference>
<reference evidence="3" key="1">
    <citation type="journal article" date="2019" name="Int. J. Syst. Evol. Microbiol.">
        <title>The Global Catalogue of Microorganisms (GCM) 10K type strain sequencing project: providing services to taxonomists for standard genome sequencing and annotation.</title>
        <authorList>
            <consortium name="The Broad Institute Genomics Platform"/>
            <consortium name="The Broad Institute Genome Sequencing Center for Infectious Disease"/>
            <person name="Wu L."/>
            <person name="Ma J."/>
        </authorList>
    </citation>
    <scope>NUCLEOTIDE SEQUENCE [LARGE SCALE GENOMIC DNA]</scope>
    <source>
        <strain evidence="3">CCM 7132</strain>
    </source>
</reference>
<organism evidence="2 3">
    <name type="scientific">Asaia siamensis</name>
    <dbReference type="NCBI Taxonomy" id="110479"/>
    <lineage>
        <taxon>Bacteria</taxon>
        <taxon>Pseudomonadati</taxon>
        <taxon>Pseudomonadota</taxon>
        <taxon>Alphaproteobacteria</taxon>
        <taxon>Acetobacterales</taxon>
        <taxon>Acetobacteraceae</taxon>
        <taxon>Asaia</taxon>
    </lineage>
</organism>
<sequence>MLTFLEFDIHDVAAHTRLHRDIGDGHNRAEFGQDLGHVAGLDHGHRNGARIAIALRACAAPVAATARVMGCAVRAQKRDGKKQNDYPAYHEEQAAPPARLARHGRS</sequence>
<feature type="region of interest" description="Disordered" evidence="1">
    <location>
        <begin position="75"/>
        <end position="106"/>
    </location>
</feature>